<feature type="region of interest" description="Disordered" evidence="1">
    <location>
        <begin position="1"/>
        <end position="21"/>
    </location>
</feature>
<dbReference type="STRING" id="69.GLE_1082"/>
<reference evidence="2 3" key="1">
    <citation type="submission" date="2015-11" db="EMBL/GenBank/DDBJ databases">
        <title>Genome sequences of Lysobacter enzymogenes strain C3 and Lysobacter antibioticus ATCC 29479.</title>
        <authorList>
            <person name="Kobayashi D.Y."/>
        </authorList>
    </citation>
    <scope>NUCLEOTIDE SEQUENCE [LARGE SCALE GENOMIC DNA]</scope>
    <source>
        <strain evidence="2 3">C3</strain>
    </source>
</reference>
<evidence type="ECO:0000313" key="2">
    <source>
        <dbReference type="EMBL" id="ALN56440.1"/>
    </source>
</evidence>
<name>A0A0S2DDP4_LYSEN</name>
<dbReference type="EMBL" id="CP013140">
    <property type="protein sequence ID" value="ALN56440.1"/>
    <property type="molecule type" value="Genomic_DNA"/>
</dbReference>
<evidence type="ECO:0000256" key="1">
    <source>
        <dbReference type="SAM" id="MobiDB-lite"/>
    </source>
</evidence>
<evidence type="ECO:0000313" key="3">
    <source>
        <dbReference type="Proteomes" id="UP000061569"/>
    </source>
</evidence>
<gene>
    <name evidence="2" type="ORF">GLE_1082</name>
</gene>
<proteinExistence type="predicted"/>
<dbReference type="Proteomes" id="UP000061569">
    <property type="component" value="Chromosome"/>
</dbReference>
<accession>A0A0S2DDP4</accession>
<dbReference type="AlphaFoldDB" id="A0A0S2DDP4"/>
<protein>
    <submittedName>
        <fullName evidence="2">Uncharacterized protein</fullName>
    </submittedName>
</protein>
<dbReference type="PATRIC" id="fig|69.6.peg.1069"/>
<sequence length="70" mass="7072">MACGAHRATVSAGARANAPNIGAWRGGAAFPAGRSGASRDRGVAGRVAYAVSRSRLAPLLQGDTRPAARR</sequence>
<organism evidence="2 3">
    <name type="scientific">Lysobacter enzymogenes</name>
    <dbReference type="NCBI Taxonomy" id="69"/>
    <lineage>
        <taxon>Bacteria</taxon>
        <taxon>Pseudomonadati</taxon>
        <taxon>Pseudomonadota</taxon>
        <taxon>Gammaproteobacteria</taxon>
        <taxon>Lysobacterales</taxon>
        <taxon>Lysobacteraceae</taxon>
        <taxon>Lysobacter</taxon>
    </lineage>
</organism>
<dbReference type="KEGG" id="lez:GLE_1082"/>